<dbReference type="Proteomes" id="UP000655225">
    <property type="component" value="Unassembled WGS sequence"/>
</dbReference>
<dbReference type="EMBL" id="JABCRI010000014">
    <property type="protein sequence ID" value="KAF8394326.1"/>
    <property type="molecule type" value="Genomic_DNA"/>
</dbReference>
<dbReference type="AlphaFoldDB" id="A0A834YZ60"/>
<organism evidence="2 3">
    <name type="scientific">Tetracentron sinense</name>
    <name type="common">Spur-leaf</name>
    <dbReference type="NCBI Taxonomy" id="13715"/>
    <lineage>
        <taxon>Eukaryota</taxon>
        <taxon>Viridiplantae</taxon>
        <taxon>Streptophyta</taxon>
        <taxon>Embryophyta</taxon>
        <taxon>Tracheophyta</taxon>
        <taxon>Spermatophyta</taxon>
        <taxon>Magnoliopsida</taxon>
        <taxon>Trochodendrales</taxon>
        <taxon>Trochodendraceae</taxon>
        <taxon>Tetracentron</taxon>
    </lineage>
</organism>
<comment type="caution">
    <text evidence="2">The sequence shown here is derived from an EMBL/GenBank/DDBJ whole genome shotgun (WGS) entry which is preliminary data.</text>
</comment>
<dbReference type="PANTHER" id="PTHR46328:SF27">
    <property type="entry name" value="OS12G0287500 PROTEIN"/>
    <property type="match status" value="1"/>
</dbReference>
<gene>
    <name evidence="2" type="ORF">HHK36_020534</name>
</gene>
<dbReference type="OrthoDB" id="751756at2759"/>
<evidence type="ECO:0000259" key="1">
    <source>
        <dbReference type="Pfam" id="PF03101"/>
    </source>
</evidence>
<keyword evidence="3" id="KW-1185">Reference proteome</keyword>
<dbReference type="Pfam" id="PF03101">
    <property type="entry name" value="FAR1"/>
    <property type="match status" value="1"/>
</dbReference>
<evidence type="ECO:0000313" key="2">
    <source>
        <dbReference type="EMBL" id="KAF8394326.1"/>
    </source>
</evidence>
<dbReference type="InterPro" id="IPR004330">
    <property type="entry name" value="FAR1_DNA_bnd_dom"/>
</dbReference>
<reference evidence="2 3" key="1">
    <citation type="submission" date="2020-04" db="EMBL/GenBank/DDBJ databases">
        <title>Plant Genome Project.</title>
        <authorList>
            <person name="Zhang R.-G."/>
        </authorList>
    </citation>
    <scope>NUCLEOTIDE SEQUENCE [LARGE SCALE GENOMIC DNA]</scope>
    <source>
        <strain evidence="2">YNK0</strain>
        <tissue evidence="2">Leaf</tissue>
    </source>
</reference>
<proteinExistence type="predicted"/>
<sequence>MVEEVDKSVVNNDEEIKFGMQVSSEEEAYNIYNEYTLRKGFSIRKGKRQMIDGVLWQREFVCSKQGFKEFEDPS</sequence>
<evidence type="ECO:0000313" key="3">
    <source>
        <dbReference type="Proteomes" id="UP000655225"/>
    </source>
</evidence>
<feature type="domain" description="FAR1" evidence="1">
    <location>
        <begin position="31"/>
        <end position="71"/>
    </location>
</feature>
<name>A0A834YZ60_TETSI</name>
<protein>
    <recommendedName>
        <fullName evidence="1">FAR1 domain-containing protein</fullName>
    </recommendedName>
</protein>
<accession>A0A834YZ60</accession>
<dbReference type="PANTHER" id="PTHR46328">
    <property type="entry name" value="FAR-RED IMPAIRED RESPONSIVE (FAR1) FAMILY PROTEIN-RELATED"/>
    <property type="match status" value="1"/>
</dbReference>